<dbReference type="Proteomes" id="UP001519887">
    <property type="component" value="Unassembled WGS sequence"/>
</dbReference>
<keyword evidence="3" id="KW-1185">Reference proteome</keyword>
<evidence type="ECO:0000313" key="3">
    <source>
        <dbReference type="Proteomes" id="UP001519887"/>
    </source>
</evidence>
<organism evidence="2 3">
    <name type="scientific">Paenibacillus sepulcri</name>
    <dbReference type="NCBI Taxonomy" id="359917"/>
    <lineage>
        <taxon>Bacteria</taxon>
        <taxon>Bacillati</taxon>
        <taxon>Bacillota</taxon>
        <taxon>Bacilli</taxon>
        <taxon>Bacillales</taxon>
        <taxon>Paenibacillaceae</taxon>
        <taxon>Paenibacillus</taxon>
    </lineage>
</organism>
<comment type="caution">
    <text evidence="2">The sequence shown here is derived from an EMBL/GenBank/DDBJ whole genome shotgun (WGS) entry which is preliminary data.</text>
</comment>
<name>A0ABS7CJN2_9BACL</name>
<reference evidence="2 3" key="1">
    <citation type="submission" date="2021-07" db="EMBL/GenBank/DDBJ databases">
        <title>Paenibacillus radiodurans sp. nov., isolated from the southeastern edge of Tengger Desert.</title>
        <authorList>
            <person name="Zhang G."/>
        </authorList>
    </citation>
    <scope>NUCLEOTIDE SEQUENCE [LARGE SCALE GENOMIC DNA]</scope>
    <source>
        <strain evidence="2 3">CCM 7311</strain>
    </source>
</reference>
<feature type="transmembrane region" description="Helical" evidence="1">
    <location>
        <begin position="20"/>
        <end position="44"/>
    </location>
</feature>
<evidence type="ECO:0000256" key="1">
    <source>
        <dbReference type="SAM" id="Phobius"/>
    </source>
</evidence>
<proteinExistence type="predicted"/>
<evidence type="ECO:0008006" key="4">
    <source>
        <dbReference type="Google" id="ProtNLM"/>
    </source>
</evidence>
<dbReference type="EMBL" id="JAHZIK010002729">
    <property type="protein sequence ID" value="MBW7461151.1"/>
    <property type="molecule type" value="Genomic_DNA"/>
</dbReference>
<keyword evidence="1" id="KW-1133">Transmembrane helix</keyword>
<evidence type="ECO:0000313" key="2">
    <source>
        <dbReference type="EMBL" id="MBW7461151.1"/>
    </source>
</evidence>
<protein>
    <recommendedName>
        <fullName evidence="4">Efflux RND transporter permease subunit</fullName>
    </recommendedName>
</protein>
<keyword evidence="1" id="KW-0812">Transmembrane</keyword>
<gene>
    <name evidence="2" type="ORF">K0U00_44565</name>
</gene>
<keyword evidence="1" id="KW-0472">Membrane</keyword>
<dbReference type="Gene3D" id="1.20.1640.10">
    <property type="entry name" value="Multidrug efflux transporter AcrB transmembrane domain"/>
    <property type="match status" value="1"/>
</dbReference>
<sequence length="59" mass="6385">MFATVRRALSGSTTSLISGGLAVTVIGGLFTSTLLTLIVLPVIYELAWKKRKVKEVETF</sequence>
<accession>A0ABS7CJN2</accession>
<dbReference type="SUPFAM" id="SSF82866">
    <property type="entry name" value="Multidrug efflux transporter AcrB transmembrane domain"/>
    <property type="match status" value="1"/>
</dbReference>